<keyword evidence="1" id="KW-0949">S-adenosyl-L-methionine</keyword>
<keyword evidence="1" id="KW-0963">Cytoplasm</keyword>
<dbReference type="NCBIfam" id="TIGR00096">
    <property type="entry name" value="16S rRNA (cytidine(1402)-2'-O)-methyltransferase"/>
    <property type="match status" value="1"/>
</dbReference>
<accession>A0ABS6D4X2</accession>
<proteinExistence type="inferred from homology"/>
<gene>
    <name evidence="1 3" type="primary">rsmI</name>
    <name evidence="3" type="ORF">HGO97_012220</name>
</gene>
<dbReference type="InterPro" id="IPR008189">
    <property type="entry name" value="rRNA_ssu_MeTfrase_I"/>
</dbReference>
<dbReference type="Proteomes" id="UP000723714">
    <property type="component" value="Unassembled WGS sequence"/>
</dbReference>
<dbReference type="InterPro" id="IPR000878">
    <property type="entry name" value="4pyrrol_Mease"/>
</dbReference>
<dbReference type="Pfam" id="PF00590">
    <property type="entry name" value="TP_methylase"/>
    <property type="match status" value="1"/>
</dbReference>
<dbReference type="EC" id="2.1.1.198" evidence="1"/>
<sequence length="280" mass="32193">MSGTLYLCATPIGNLEDMTFRVIRTLKEVDLIAAEDTRNSIKLLNHFEIQTPMTSYHEYNKFEKGRKLVEKLQEGQDIALITDAGTPGISDPGEELVKMCYEAGIPVTSLPGAAACITALTLSGLSTRRFVFEAFLPTDKKEREWVLEELEREFRTMILYEAPHRLLKTLKLLLERLGNRKVTICRELTKRHETAFAATLEEAVSYYEANEPKGECVLVIEGRSRSEALREERERWEEMSIEEHMDFYLSSGISKKDAMKKVAKDRGVQKREIYNYLENR</sequence>
<dbReference type="EMBL" id="JABACJ020000011">
    <property type="protein sequence ID" value="MBU3876570.1"/>
    <property type="molecule type" value="Genomic_DNA"/>
</dbReference>
<dbReference type="GO" id="GO:0008168">
    <property type="term" value="F:methyltransferase activity"/>
    <property type="evidence" value="ECO:0007669"/>
    <property type="project" value="UniProtKB-KW"/>
</dbReference>
<dbReference type="HAMAP" id="MF_01877">
    <property type="entry name" value="16SrRNA_methyltr_I"/>
    <property type="match status" value="1"/>
</dbReference>
<dbReference type="RefSeq" id="WP_216242026.1">
    <property type="nucleotide sequence ID" value="NZ_JABACJ020000011.1"/>
</dbReference>
<keyword evidence="1 3" id="KW-0808">Transferase</keyword>
<comment type="similarity">
    <text evidence="1">Belongs to the methyltransferase superfamily. RsmI family.</text>
</comment>
<evidence type="ECO:0000259" key="2">
    <source>
        <dbReference type="Pfam" id="PF00590"/>
    </source>
</evidence>
<dbReference type="PANTHER" id="PTHR46111">
    <property type="entry name" value="RIBOSOMAL RNA SMALL SUBUNIT METHYLTRANSFERASE I"/>
    <property type="match status" value="1"/>
</dbReference>
<organism evidence="3 4">
    <name type="scientific">Faecalicatena faecalis</name>
    <dbReference type="NCBI Taxonomy" id="2726362"/>
    <lineage>
        <taxon>Bacteria</taxon>
        <taxon>Bacillati</taxon>
        <taxon>Bacillota</taxon>
        <taxon>Clostridia</taxon>
        <taxon>Lachnospirales</taxon>
        <taxon>Lachnospiraceae</taxon>
        <taxon>Faecalicatena</taxon>
    </lineage>
</organism>
<keyword evidence="4" id="KW-1185">Reference proteome</keyword>
<dbReference type="GO" id="GO:0032259">
    <property type="term" value="P:methylation"/>
    <property type="evidence" value="ECO:0007669"/>
    <property type="project" value="UniProtKB-KW"/>
</dbReference>
<name>A0ABS6D4X2_9FIRM</name>
<comment type="caution">
    <text evidence="3">The sequence shown here is derived from an EMBL/GenBank/DDBJ whole genome shotgun (WGS) entry which is preliminary data.</text>
</comment>
<comment type="function">
    <text evidence="1">Catalyzes the 2'-O-methylation of the ribose of cytidine 1402 (C1402) in 16S rRNA.</text>
</comment>
<evidence type="ECO:0000313" key="3">
    <source>
        <dbReference type="EMBL" id="MBU3876570.1"/>
    </source>
</evidence>
<protein>
    <recommendedName>
        <fullName evidence="1">Ribosomal RNA small subunit methyltransferase I</fullName>
        <ecNumber evidence="1">2.1.1.198</ecNumber>
    </recommendedName>
    <alternativeName>
        <fullName evidence="1">16S rRNA 2'-O-ribose C1402 methyltransferase</fullName>
    </alternativeName>
    <alternativeName>
        <fullName evidence="1">rRNA (cytidine-2'-O-)-methyltransferase RsmI</fullName>
    </alternativeName>
</protein>
<dbReference type="PIRSF" id="PIRSF005917">
    <property type="entry name" value="MTase_YraL"/>
    <property type="match status" value="1"/>
</dbReference>
<comment type="catalytic activity">
    <reaction evidence="1">
        <text>cytidine(1402) in 16S rRNA + S-adenosyl-L-methionine = 2'-O-methylcytidine(1402) in 16S rRNA + S-adenosyl-L-homocysteine + H(+)</text>
        <dbReference type="Rhea" id="RHEA:42924"/>
        <dbReference type="Rhea" id="RHEA-COMP:10285"/>
        <dbReference type="Rhea" id="RHEA-COMP:10286"/>
        <dbReference type="ChEBI" id="CHEBI:15378"/>
        <dbReference type="ChEBI" id="CHEBI:57856"/>
        <dbReference type="ChEBI" id="CHEBI:59789"/>
        <dbReference type="ChEBI" id="CHEBI:74495"/>
        <dbReference type="ChEBI" id="CHEBI:82748"/>
        <dbReference type="EC" id="2.1.1.198"/>
    </reaction>
</comment>
<evidence type="ECO:0000313" key="4">
    <source>
        <dbReference type="Proteomes" id="UP000723714"/>
    </source>
</evidence>
<evidence type="ECO:0000256" key="1">
    <source>
        <dbReference type="HAMAP-Rule" id="MF_01877"/>
    </source>
</evidence>
<dbReference type="CDD" id="cd11648">
    <property type="entry name" value="RsmI"/>
    <property type="match status" value="1"/>
</dbReference>
<feature type="domain" description="Tetrapyrrole methylase" evidence="2">
    <location>
        <begin position="4"/>
        <end position="203"/>
    </location>
</feature>
<comment type="subcellular location">
    <subcellularLocation>
        <location evidence="1">Cytoplasm</location>
    </subcellularLocation>
</comment>
<keyword evidence="1" id="KW-0698">rRNA processing</keyword>
<reference evidence="3 4" key="1">
    <citation type="submission" date="2021-06" db="EMBL/GenBank/DDBJ databases">
        <title>Faecalicatena sp. nov. isolated from porcine feces.</title>
        <authorList>
            <person name="Oh B.S."/>
            <person name="Lee J.H."/>
        </authorList>
    </citation>
    <scope>NUCLEOTIDE SEQUENCE [LARGE SCALE GENOMIC DNA]</scope>
    <source>
        <strain evidence="3 4">AGMB00832</strain>
    </source>
</reference>
<keyword evidence="1 3" id="KW-0489">Methyltransferase</keyword>
<dbReference type="PANTHER" id="PTHR46111:SF1">
    <property type="entry name" value="RIBOSOMAL RNA SMALL SUBUNIT METHYLTRANSFERASE I"/>
    <property type="match status" value="1"/>
</dbReference>